<evidence type="ECO:0000256" key="1">
    <source>
        <dbReference type="SAM" id="Phobius"/>
    </source>
</evidence>
<name>G7E459_MIXOS</name>
<feature type="transmembrane region" description="Helical" evidence="1">
    <location>
        <begin position="21"/>
        <end position="40"/>
    </location>
</feature>
<dbReference type="AlphaFoldDB" id="G7E459"/>
<keyword evidence="1" id="KW-0812">Transmembrane</keyword>
<proteinExistence type="predicted"/>
<dbReference type="Proteomes" id="UP000009131">
    <property type="component" value="Unassembled WGS sequence"/>
</dbReference>
<accession>G7E459</accession>
<keyword evidence="1" id="KW-1133">Transmembrane helix</keyword>
<dbReference type="EMBL" id="BABT02000129">
    <property type="protein sequence ID" value="GAA97619.1"/>
    <property type="molecule type" value="Genomic_DNA"/>
</dbReference>
<reference evidence="2 3" key="1">
    <citation type="journal article" date="2011" name="J. Gen. Appl. Microbiol.">
        <title>Draft genome sequencing of the enigmatic basidiomycete Mixia osmundae.</title>
        <authorList>
            <person name="Nishida H."/>
            <person name="Nagatsuka Y."/>
            <person name="Sugiyama J."/>
        </authorList>
    </citation>
    <scope>NUCLEOTIDE SEQUENCE [LARGE SCALE GENOMIC DNA]</scope>
    <source>
        <strain evidence="3">CBS 9802 / IAM 14324 / JCM 22182 / KY 12970</strain>
    </source>
</reference>
<evidence type="ECO:0000313" key="2">
    <source>
        <dbReference type="EMBL" id="GAA97619.1"/>
    </source>
</evidence>
<comment type="caution">
    <text evidence="2">The sequence shown here is derived from an EMBL/GenBank/DDBJ whole genome shotgun (WGS) entry which is preliminary data.</text>
</comment>
<gene>
    <name evidence="2" type="primary">Mo04297</name>
    <name evidence="2" type="ORF">E5Q_04297</name>
</gene>
<reference evidence="2 3" key="2">
    <citation type="journal article" date="2012" name="Open Biol.">
        <title>Characteristics of nucleosomes and linker DNA regions on the genome of the basidiomycete Mixia osmundae revealed by mono- and dinucleosome mapping.</title>
        <authorList>
            <person name="Nishida H."/>
            <person name="Kondo S."/>
            <person name="Matsumoto T."/>
            <person name="Suzuki Y."/>
            <person name="Yoshikawa H."/>
            <person name="Taylor T.D."/>
            <person name="Sugiyama J."/>
        </authorList>
    </citation>
    <scope>NUCLEOTIDE SEQUENCE [LARGE SCALE GENOMIC DNA]</scope>
    <source>
        <strain evidence="3">CBS 9802 / IAM 14324 / JCM 22182 / KY 12970</strain>
    </source>
</reference>
<keyword evidence="1" id="KW-0472">Membrane</keyword>
<dbReference type="HOGENOM" id="CLU_2250745_0_0_1"/>
<evidence type="ECO:0000313" key="3">
    <source>
        <dbReference type="Proteomes" id="UP000009131"/>
    </source>
</evidence>
<organism evidence="2 3">
    <name type="scientific">Mixia osmundae (strain CBS 9802 / IAM 14324 / JCM 22182 / KY 12970)</name>
    <dbReference type="NCBI Taxonomy" id="764103"/>
    <lineage>
        <taxon>Eukaryota</taxon>
        <taxon>Fungi</taxon>
        <taxon>Dikarya</taxon>
        <taxon>Basidiomycota</taxon>
        <taxon>Pucciniomycotina</taxon>
        <taxon>Mixiomycetes</taxon>
        <taxon>Mixiales</taxon>
        <taxon>Mixiaceae</taxon>
        <taxon>Mixia</taxon>
    </lineage>
</organism>
<dbReference type="InParanoid" id="G7E459"/>
<dbReference type="RefSeq" id="XP_014568276.1">
    <property type="nucleotide sequence ID" value="XM_014712790.1"/>
</dbReference>
<keyword evidence="3" id="KW-1185">Reference proteome</keyword>
<protein>
    <submittedName>
        <fullName evidence="2">Uncharacterized protein</fullName>
    </submittedName>
</protein>
<sequence>MGFSCLATHCRSVCERIPKLINLWGTVAQFAAAFLGLAVATRQRLNRSNAVFRLCATAKPCTEAGTATIDSPTPVTRRAALANAVDRIYTDAGRQALSSRLYRN</sequence>